<dbReference type="GO" id="GO:0005829">
    <property type="term" value="C:cytosol"/>
    <property type="evidence" value="ECO:0007669"/>
    <property type="project" value="TreeGrafter"/>
</dbReference>
<dbReference type="CDD" id="cd01741">
    <property type="entry name" value="GATase1_1"/>
    <property type="match status" value="1"/>
</dbReference>
<evidence type="ECO:0000313" key="3">
    <source>
        <dbReference type="Proteomes" id="UP000051166"/>
    </source>
</evidence>
<keyword evidence="3" id="KW-1185">Reference proteome</keyword>
<dbReference type="AlphaFoldDB" id="A0A0R1V7K0"/>
<dbReference type="Proteomes" id="UP000051166">
    <property type="component" value="Unassembled WGS sequence"/>
</dbReference>
<accession>A0A0R1V7K0</accession>
<dbReference type="EMBL" id="AZFQ01000034">
    <property type="protein sequence ID" value="KRL98981.1"/>
    <property type="molecule type" value="Genomic_DNA"/>
</dbReference>
<protein>
    <recommendedName>
        <fullName evidence="1">Glutamine amidotransferase domain-containing protein</fullName>
    </recommendedName>
</protein>
<proteinExistence type="predicted"/>
<dbReference type="InterPro" id="IPR029062">
    <property type="entry name" value="Class_I_gatase-like"/>
</dbReference>
<dbReference type="PANTHER" id="PTHR42695:SF5">
    <property type="entry name" value="GLUTAMINE AMIDOTRANSFERASE YLR126C-RELATED"/>
    <property type="match status" value="1"/>
</dbReference>
<dbReference type="SUPFAM" id="SSF52317">
    <property type="entry name" value="Class I glutamine amidotransferase-like"/>
    <property type="match status" value="1"/>
</dbReference>
<dbReference type="STRING" id="1423801.FD50_GL000247"/>
<gene>
    <name evidence="2" type="ORF">FD50_GL000247</name>
</gene>
<dbReference type="Pfam" id="PF00117">
    <property type="entry name" value="GATase"/>
    <property type="match status" value="1"/>
</dbReference>
<dbReference type="PANTHER" id="PTHR42695">
    <property type="entry name" value="GLUTAMINE AMIDOTRANSFERASE YLR126C-RELATED"/>
    <property type="match status" value="1"/>
</dbReference>
<organism evidence="2 3">
    <name type="scientific">Liquorilactobacillus satsumensis DSM 16230 = JCM 12392</name>
    <dbReference type="NCBI Taxonomy" id="1423801"/>
    <lineage>
        <taxon>Bacteria</taxon>
        <taxon>Bacillati</taxon>
        <taxon>Bacillota</taxon>
        <taxon>Bacilli</taxon>
        <taxon>Lactobacillales</taxon>
        <taxon>Lactobacillaceae</taxon>
        <taxon>Liquorilactobacillus</taxon>
    </lineage>
</organism>
<evidence type="ECO:0000259" key="1">
    <source>
        <dbReference type="Pfam" id="PF00117"/>
    </source>
</evidence>
<reference evidence="2 3" key="1">
    <citation type="journal article" date="2015" name="Genome Announc.">
        <title>Expanding the biotechnology potential of lactobacilli through comparative genomics of 213 strains and associated genera.</title>
        <authorList>
            <person name="Sun Z."/>
            <person name="Harris H.M."/>
            <person name="McCann A."/>
            <person name="Guo C."/>
            <person name="Argimon S."/>
            <person name="Zhang W."/>
            <person name="Yang X."/>
            <person name="Jeffery I.B."/>
            <person name="Cooney J.C."/>
            <person name="Kagawa T.F."/>
            <person name="Liu W."/>
            <person name="Song Y."/>
            <person name="Salvetti E."/>
            <person name="Wrobel A."/>
            <person name="Rasinkangas P."/>
            <person name="Parkhill J."/>
            <person name="Rea M.C."/>
            <person name="O'Sullivan O."/>
            <person name="Ritari J."/>
            <person name="Douillard F.P."/>
            <person name="Paul Ross R."/>
            <person name="Yang R."/>
            <person name="Briner A.E."/>
            <person name="Felis G.E."/>
            <person name="de Vos W.M."/>
            <person name="Barrangou R."/>
            <person name="Klaenhammer T.R."/>
            <person name="Caufield P.W."/>
            <person name="Cui Y."/>
            <person name="Zhang H."/>
            <person name="O'Toole P.W."/>
        </authorList>
    </citation>
    <scope>NUCLEOTIDE SEQUENCE [LARGE SCALE GENOMIC DNA]</scope>
    <source>
        <strain evidence="2 3">DSM 16230</strain>
    </source>
</reference>
<dbReference type="InterPro" id="IPR017926">
    <property type="entry name" value="GATASE"/>
</dbReference>
<sequence length="219" mass="24182">MIQHVAFEAPGAITKWAQLHNYPLEVIRIFAEQPLPPAAAVDFLVVLGGPMSANDPEEWLVQERALIKAVVADNKPMFGICLGAQQLAKAFHAQIVSTPKEVGWGKIQTTTLGQERLQIAPQYEILHWHGEGFTLPENGQRLFASQFWKNQGFCLKRALGLQFHLETTKETLQGVVANDAAFVQGSVLNQDATQIALQVPPVKNQQLLFTLLDALVTPK</sequence>
<dbReference type="PROSITE" id="PS51273">
    <property type="entry name" value="GATASE_TYPE_1"/>
    <property type="match status" value="1"/>
</dbReference>
<name>A0A0R1V7K0_9LACO</name>
<dbReference type="InterPro" id="IPR044992">
    <property type="entry name" value="ChyE-like"/>
</dbReference>
<dbReference type="PATRIC" id="fig|1423801.4.peg.254"/>
<comment type="caution">
    <text evidence="2">The sequence shown here is derived from an EMBL/GenBank/DDBJ whole genome shotgun (WGS) entry which is preliminary data.</text>
</comment>
<dbReference type="Gene3D" id="3.40.50.880">
    <property type="match status" value="1"/>
</dbReference>
<evidence type="ECO:0000313" key="2">
    <source>
        <dbReference type="EMBL" id="KRL98981.1"/>
    </source>
</evidence>
<feature type="domain" description="Glutamine amidotransferase" evidence="1">
    <location>
        <begin position="37"/>
        <end position="172"/>
    </location>
</feature>